<evidence type="ECO:0000256" key="8">
    <source>
        <dbReference type="SAM" id="Phobius"/>
    </source>
</evidence>
<evidence type="ECO:0000256" key="4">
    <source>
        <dbReference type="ARBA" id="ARBA00022475"/>
    </source>
</evidence>
<evidence type="ECO:0000256" key="1">
    <source>
        <dbReference type="ARBA" id="ARBA00004651"/>
    </source>
</evidence>
<feature type="transmembrane region" description="Helical" evidence="8">
    <location>
        <begin position="292"/>
        <end position="311"/>
    </location>
</feature>
<evidence type="ECO:0000313" key="9">
    <source>
        <dbReference type="EMBL" id="TYB30821.1"/>
    </source>
</evidence>
<dbReference type="GO" id="GO:0055085">
    <property type="term" value="P:transmembrane transport"/>
    <property type="evidence" value="ECO:0007669"/>
    <property type="project" value="InterPro"/>
</dbReference>
<sequence length="317" mass="36345">MKIFLTILAIMLPIFYGYFFKKINVFSQSEIDTLRKFVVRVTVPFIIVRNLYSANMETLNQIFPSITSFITVTIIFSFTGLFLSKYFTKTDKERNSYIFSVFVGNYGFLGWGVMAYFYGDAGFTRAVFFSLLFWPVFLSSGFLLAYLRNKGESKYNKSSSFKKLLLKNASVPITAALFAISLNLGEIEIPKLLWNFIDKFASITIPMILFTIGLNFKFRMKMNKFKIILAGTFHRLIFGFAIGIATLFLVKSFFSIDPINQKVILIEAAMPTAAMTPFFAEYVNMDKKLQSGIITFSTIFSLITIPLWYYLVENIIV</sequence>
<accession>A0A5D0MH47</accession>
<evidence type="ECO:0000256" key="5">
    <source>
        <dbReference type="ARBA" id="ARBA00022692"/>
    </source>
</evidence>
<evidence type="ECO:0000313" key="10">
    <source>
        <dbReference type="Proteomes" id="UP000324143"/>
    </source>
</evidence>
<gene>
    <name evidence="9" type="ORF">FXF47_07225</name>
</gene>
<keyword evidence="6 8" id="KW-1133">Transmembrane helix</keyword>
<feature type="transmembrane region" description="Helical" evidence="8">
    <location>
        <begin position="165"/>
        <end position="184"/>
    </location>
</feature>
<feature type="transmembrane region" description="Helical" evidence="8">
    <location>
        <begin position="196"/>
        <end position="216"/>
    </location>
</feature>
<keyword evidence="4" id="KW-1003">Cell membrane</keyword>
<dbReference type="Gene3D" id="1.20.1530.20">
    <property type="match status" value="1"/>
</dbReference>
<proteinExistence type="inferred from homology"/>
<keyword evidence="3" id="KW-0813">Transport</keyword>
<dbReference type="AlphaFoldDB" id="A0A5D0MH47"/>
<protein>
    <submittedName>
        <fullName evidence="9">AEC family transporter</fullName>
    </submittedName>
</protein>
<dbReference type="Proteomes" id="UP000324143">
    <property type="component" value="Unassembled WGS sequence"/>
</dbReference>
<comment type="similarity">
    <text evidence="2">Belongs to the auxin efflux carrier (TC 2.A.69) family.</text>
</comment>
<name>A0A5D0MH47_9BACT</name>
<evidence type="ECO:0000256" key="6">
    <source>
        <dbReference type="ARBA" id="ARBA00022989"/>
    </source>
</evidence>
<feature type="transmembrane region" description="Helical" evidence="8">
    <location>
        <begin position="236"/>
        <end position="256"/>
    </location>
</feature>
<dbReference type="Pfam" id="PF03547">
    <property type="entry name" value="Mem_trans"/>
    <property type="match status" value="1"/>
</dbReference>
<reference evidence="9" key="1">
    <citation type="submission" date="2019-08" db="EMBL/GenBank/DDBJ databases">
        <title>Genomic characterization of a novel candidate phylum (ARYD3) from a high temperature, high salinity tertiary oil reservoir in north central Oklahoma, USA.</title>
        <authorList>
            <person name="Youssef N.H."/>
            <person name="Yadav A."/>
            <person name="Elshahed M.S."/>
        </authorList>
    </citation>
    <scope>NUCLEOTIDE SEQUENCE [LARGE SCALE GENOMIC DNA]</scope>
    <source>
        <strain evidence="9">ARYD3</strain>
    </source>
</reference>
<dbReference type="EMBL" id="VSIX01000069">
    <property type="protein sequence ID" value="TYB30821.1"/>
    <property type="molecule type" value="Genomic_DNA"/>
</dbReference>
<dbReference type="PANTHER" id="PTHR36838:SF3">
    <property type="entry name" value="TRANSPORTER AUXIN EFFLUX CARRIER EC FAMILY"/>
    <property type="match status" value="1"/>
</dbReference>
<keyword evidence="7 8" id="KW-0472">Membrane</keyword>
<evidence type="ECO:0000256" key="7">
    <source>
        <dbReference type="ARBA" id="ARBA00023136"/>
    </source>
</evidence>
<comment type="caution">
    <text evidence="9">The sequence shown here is derived from an EMBL/GenBank/DDBJ whole genome shotgun (WGS) entry which is preliminary data.</text>
</comment>
<evidence type="ECO:0000256" key="3">
    <source>
        <dbReference type="ARBA" id="ARBA00022448"/>
    </source>
</evidence>
<dbReference type="InterPro" id="IPR038770">
    <property type="entry name" value="Na+/solute_symporter_sf"/>
</dbReference>
<comment type="subcellular location">
    <subcellularLocation>
        <location evidence="1">Cell membrane</location>
        <topology evidence="1">Multi-pass membrane protein</topology>
    </subcellularLocation>
</comment>
<evidence type="ECO:0000256" key="2">
    <source>
        <dbReference type="ARBA" id="ARBA00010145"/>
    </source>
</evidence>
<dbReference type="PANTHER" id="PTHR36838">
    <property type="entry name" value="AUXIN EFFLUX CARRIER FAMILY PROTEIN"/>
    <property type="match status" value="1"/>
</dbReference>
<feature type="transmembrane region" description="Helical" evidence="8">
    <location>
        <begin position="96"/>
        <end position="117"/>
    </location>
</feature>
<feature type="transmembrane region" description="Helical" evidence="8">
    <location>
        <begin position="123"/>
        <end position="145"/>
    </location>
</feature>
<keyword evidence="5 8" id="KW-0812">Transmembrane</keyword>
<organism evidence="9 10">
    <name type="scientific">Candidatus Mcinerneyibacterium aminivorans</name>
    <dbReference type="NCBI Taxonomy" id="2703815"/>
    <lineage>
        <taxon>Bacteria</taxon>
        <taxon>Candidatus Macinerneyibacteriota</taxon>
        <taxon>Candidatus Mcinerneyibacteria</taxon>
        <taxon>Candidatus Mcinerneyibacteriales</taxon>
        <taxon>Candidatus Mcinerneyibacteriaceae</taxon>
        <taxon>Candidatus Mcinerneyibacterium</taxon>
    </lineage>
</organism>
<feature type="transmembrane region" description="Helical" evidence="8">
    <location>
        <begin position="62"/>
        <end position="84"/>
    </location>
</feature>
<keyword evidence="10" id="KW-1185">Reference proteome</keyword>
<dbReference type="InterPro" id="IPR004776">
    <property type="entry name" value="Mem_transp_PIN-like"/>
</dbReference>
<dbReference type="GO" id="GO:0005886">
    <property type="term" value="C:plasma membrane"/>
    <property type="evidence" value="ECO:0007669"/>
    <property type="project" value="UniProtKB-SubCell"/>
</dbReference>